<keyword evidence="1 2" id="KW-0238">DNA-binding</keyword>
<dbReference type="Proteomes" id="UP000467124">
    <property type="component" value="Unassembled WGS sequence"/>
</dbReference>
<evidence type="ECO:0000256" key="1">
    <source>
        <dbReference type="ARBA" id="ARBA00023125"/>
    </source>
</evidence>
<dbReference type="InterPro" id="IPR009057">
    <property type="entry name" value="Homeodomain-like_sf"/>
</dbReference>
<gene>
    <name evidence="4" type="ORF">GTW20_07010</name>
</gene>
<comment type="caution">
    <text evidence="4">The sequence shown here is derived from an EMBL/GenBank/DDBJ whole genome shotgun (WGS) entry which is preliminary data.</text>
</comment>
<feature type="DNA-binding region" description="H-T-H motif" evidence="2">
    <location>
        <begin position="37"/>
        <end position="56"/>
    </location>
</feature>
<evidence type="ECO:0000256" key="2">
    <source>
        <dbReference type="PROSITE-ProRule" id="PRU00335"/>
    </source>
</evidence>
<dbReference type="RefSeq" id="WP_161110572.1">
    <property type="nucleotide sequence ID" value="NZ_WWHY01000001.1"/>
</dbReference>
<evidence type="ECO:0000259" key="3">
    <source>
        <dbReference type="PROSITE" id="PS50977"/>
    </source>
</evidence>
<reference evidence="4 5" key="1">
    <citation type="journal article" date="2019" name="Nat. Commun.">
        <title>The antimicrobial potential of Streptomyces from insect microbiomes.</title>
        <authorList>
            <person name="Chevrette M.G."/>
            <person name="Carlson C.M."/>
            <person name="Ortega H.E."/>
            <person name="Thomas C."/>
            <person name="Ananiev G.E."/>
            <person name="Barns K.J."/>
            <person name="Book A.J."/>
            <person name="Cagnazzo J."/>
            <person name="Carlos C."/>
            <person name="Flanigan W."/>
            <person name="Grubbs K.J."/>
            <person name="Horn H.A."/>
            <person name="Hoffmann F.M."/>
            <person name="Klassen J.L."/>
            <person name="Knack J.J."/>
            <person name="Lewin G.R."/>
            <person name="McDonald B.R."/>
            <person name="Muller L."/>
            <person name="Melo W.G.P."/>
            <person name="Pinto-Tomas A.A."/>
            <person name="Schmitz A."/>
            <person name="Wendt-Pienkowski E."/>
            <person name="Wildman S."/>
            <person name="Zhao M."/>
            <person name="Zhang F."/>
            <person name="Bugni T.S."/>
            <person name="Andes D.R."/>
            <person name="Pupo M.T."/>
            <person name="Currie C.R."/>
        </authorList>
    </citation>
    <scope>NUCLEOTIDE SEQUENCE [LARGE SCALE GENOMIC DNA]</scope>
    <source>
        <strain evidence="4 5">SID5840</strain>
    </source>
</reference>
<dbReference type="AlphaFoldDB" id="A0A7K2IPZ6"/>
<evidence type="ECO:0000313" key="4">
    <source>
        <dbReference type="EMBL" id="MYR32028.1"/>
    </source>
</evidence>
<organism evidence="4 5">
    <name type="scientific">Nocardiopsis alba</name>
    <dbReference type="NCBI Taxonomy" id="53437"/>
    <lineage>
        <taxon>Bacteria</taxon>
        <taxon>Bacillati</taxon>
        <taxon>Actinomycetota</taxon>
        <taxon>Actinomycetes</taxon>
        <taxon>Streptosporangiales</taxon>
        <taxon>Nocardiopsidaceae</taxon>
        <taxon>Nocardiopsis</taxon>
    </lineage>
</organism>
<name>A0A7K2IPZ6_9ACTN</name>
<proteinExistence type="predicted"/>
<dbReference type="InterPro" id="IPR040611">
    <property type="entry name" value="AlkX_C"/>
</dbReference>
<dbReference type="SUPFAM" id="SSF46689">
    <property type="entry name" value="Homeodomain-like"/>
    <property type="match status" value="1"/>
</dbReference>
<dbReference type="PANTHER" id="PTHR30055">
    <property type="entry name" value="HTH-TYPE TRANSCRIPTIONAL REGULATOR RUTR"/>
    <property type="match status" value="1"/>
</dbReference>
<dbReference type="Pfam" id="PF18556">
    <property type="entry name" value="TetR_C_35"/>
    <property type="match status" value="1"/>
</dbReference>
<dbReference type="EMBL" id="WWHY01000001">
    <property type="protein sequence ID" value="MYR32028.1"/>
    <property type="molecule type" value="Genomic_DNA"/>
</dbReference>
<dbReference type="GO" id="GO:0000976">
    <property type="term" value="F:transcription cis-regulatory region binding"/>
    <property type="evidence" value="ECO:0007669"/>
    <property type="project" value="TreeGrafter"/>
</dbReference>
<feature type="domain" description="HTH tetR-type" evidence="3">
    <location>
        <begin position="14"/>
        <end position="74"/>
    </location>
</feature>
<dbReference type="InterPro" id="IPR001647">
    <property type="entry name" value="HTH_TetR"/>
</dbReference>
<evidence type="ECO:0000313" key="5">
    <source>
        <dbReference type="Proteomes" id="UP000467124"/>
    </source>
</evidence>
<protein>
    <submittedName>
        <fullName evidence="4">TetR family transcriptional regulator</fullName>
    </submittedName>
</protein>
<dbReference type="GO" id="GO:0003700">
    <property type="term" value="F:DNA-binding transcription factor activity"/>
    <property type="evidence" value="ECO:0007669"/>
    <property type="project" value="TreeGrafter"/>
</dbReference>
<dbReference type="InterPro" id="IPR050109">
    <property type="entry name" value="HTH-type_TetR-like_transc_reg"/>
</dbReference>
<dbReference type="Pfam" id="PF00440">
    <property type="entry name" value="TetR_N"/>
    <property type="match status" value="1"/>
</dbReference>
<accession>A0A7K2IPZ6</accession>
<dbReference type="PROSITE" id="PS50977">
    <property type="entry name" value="HTH_TETR_2"/>
    <property type="match status" value="1"/>
</dbReference>
<dbReference type="PANTHER" id="PTHR30055:SF146">
    <property type="entry name" value="HTH-TYPE TRANSCRIPTIONAL DUAL REGULATOR CECR"/>
    <property type="match status" value="1"/>
</dbReference>
<sequence>MGTVSGDGRAGAGAGARERLLDAAYTEVLAGHWGGRRMVDIARAARVSRQTLYNVFGSKEGLLQAVVVREVNALMDTVERVLEADGHDPAHAVGRTIRMVLLGARDNPLLRAVVTGDDELLPVLTTRSAPLLDALGERIHRTLREHCPNADPGVAETVADVTLRLLVSYSLQPIDPDLAARRVEMVVHGILLPVDR</sequence>
<dbReference type="Gene3D" id="1.10.357.10">
    <property type="entry name" value="Tetracycline Repressor, domain 2"/>
    <property type="match status" value="1"/>
</dbReference>